<dbReference type="EMBL" id="JABSTV010001251">
    <property type="protein sequence ID" value="KAH7951051.1"/>
    <property type="molecule type" value="Genomic_DNA"/>
</dbReference>
<sequence>MICPNFQQNIIVVTTPEEQNAIKYVRIRSILLVGRMHEVVAHGTAPYATCKGIIKDIICCDIPEVLQSKIVNSSNPLALAAKRIKETGIVIVALDRYRVPNYVRYNNALVRCTLFRKQIDI</sequence>
<proteinExistence type="predicted"/>
<evidence type="ECO:0000313" key="1">
    <source>
        <dbReference type="EMBL" id="KAH7951051.1"/>
    </source>
</evidence>
<dbReference type="AlphaFoldDB" id="A0A9D4SVN7"/>
<evidence type="ECO:0000313" key="2">
    <source>
        <dbReference type="Proteomes" id="UP000821837"/>
    </source>
</evidence>
<protein>
    <submittedName>
        <fullName evidence="1">Uncharacterized protein</fullName>
    </submittedName>
</protein>
<dbReference type="Proteomes" id="UP000821837">
    <property type="component" value="Chromosome 5"/>
</dbReference>
<comment type="caution">
    <text evidence="1">The sequence shown here is derived from an EMBL/GenBank/DDBJ whole genome shotgun (WGS) entry which is preliminary data.</text>
</comment>
<keyword evidence="2" id="KW-1185">Reference proteome</keyword>
<organism evidence="1 2">
    <name type="scientific">Rhipicephalus sanguineus</name>
    <name type="common">Brown dog tick</name>
    <name type="synonym">Ixodes sanguineus</name>
    <dbReference type="NCBI Taxonomy" id="34632"/>
    <lineage>
        <taxon>Eukaryota</taxon>
        <taxon>Metazoa</taxon>
        <taxon>Ecdysozoa</taxon>
        <taxon>Arthropoda</taxon>
        <taxon>Chelicerata</taxon>
        <taxon>Arachnida</taxon>
        <taxon>Acari</taxon>
        <taxon>Parasitiformes</taxon>
        <taxon>Ixodida</taxon>
        <taxon>Ixodoidea</taxon>
        <taxon>Ixodidae</taxon>
        <taxon>Rhipicephalinae</taxon>
        <taxon>Rhipicephalus</taxon>
        <taxon>Rhipicephalus</taxon>
    </lineage>
</organism>
<gene>
    <name evidence="1" type="ORF">HPB52_004543</name>
</gene>
<name>A0A9D4SVN7_RHISA</name>
<accession>A0A9D4SVN7</accession>
<reference evidence="1" key="2">
    <citation type="submission" date="2021-09" db="EMBL/GenBank/DDBJ databases">
        <authorList>
            <person name="Jia N."/>
            <person name="Wang J."/>
            <person name="Shi W."/>
            <person name="Du L."/>
            <person name="Sun Y."/>
            <person name="Zhan W."/>
            <person name="Jiang J."/>
            <person name="Wang Q."/>
            <person name="Zhang B."/>
            <person name="Ji P."/>
            <person name="Sakyi L.B."/>
            <person name="Cui X."/>
            <person name="Yuan T."/>
            <person name="Jiang B."/>
            <person name="Yang W."/>
            <person name="Lam T.T.-Y."/>
            <person name="Chang Q."/>
            <person name="Ding S."/>
            <person name="Wang X."/>
            <person name="Zhu J."/>
            <person name="Ruan X."/>
            <person name="Zhao L."/>
            <person name="Wei J."/>
            <person name="Que T."/>
            <person name="Du C."/>
            <person name="Cheng J."/>
            <person name="Dai P."/>
            <person name="Han X."/>
            <person name="Huang E."/>
            <person name="Gao Y."/>
            <person name="Liu J."/>
            <person name="Shao H."/>
            <person name="Ye R."/>
            <person name="Li L."/>
            <person name="Wei W."/>
            <person name="Wang X."/>
            <person name="Wang C."/>
            <person name="Huo Q."/>
            <person name="Li W."/>
            <person name="Guo W."/>
            <person name="Chen H."/>
            <person name="Chen S."/>
            <person name="Zhou L."/>
            <person name="Zhou L."/>
            <person name="Ni X."/>
            <person name="Tian J."/>
            <person name="Zhou Y."/>
            <person name="Sheng Y."/>
            <person name="Liu T."/>
            <person name="Pan Y."/>
            <person name="Xia L."/>
            <person name="Li J."/>
            <person name="Zhao F."/>
            <person name="Cao W."/>
        </authorList>
    </citation>
    <scope>NUCLEOTIDE SEQUENCE</scope>
    <source>
        <strain evidence="1">Rsan-2018</strain>
        <tissue evidence="1">Larvae</tissue>
    </source>
</reference>
<reference evidence="1" key="1">
    <citation type="journal article" date="2020" name="Cell">
        <title>Large-Scale Comparative Analyses of Tick Genomes Elucidate Their Genetic Diversity and Vector Capacities.</title>
        <authorList>
            <consortium name="Tick Genome and Microbiome Consortium (TIGMIC)"/>
            <person name="Jia N."/>
            <person name="Wang J."/>
            <person name="Shi W."/>
            <person name="Du L."/>
            <person name="Sun Y."/>
            <person name="Zhan W."/>
            <person name="Jiang J.F."/>
            <person name="Wang Q."/>
            <person name="Zhang B."/>
            <person name="Ji P."/>
            <person name="Bell-Sakyi L."/>
            <person name="Cui X.M."/>
            <person name="Yuan T.T."/>
            <person name="Jiang B.G."/>
            <person name="Yang W.F."/>
            <person name="Lam T.T."/>
            <person name="Chang Q.C."/>
            <person name="Ding S.J."/>
            <person name="Wang X.J."/>
            <person name="Zhu J.G."/>
            <person name="Ruan X.D."/>
            <person name="Zhao L."/>
            <person name="Wei J.T."/>
            <person name="Ye R.Z."/>
            <person name="Que T.C."/>
            <person name="Du C.H."/>
            <person name="Zhou Y.H."/>
            <person name="Cheng J.X."/>
            <person name="Dai P.F."/>
            <person name="Guo W.B."/>
            <person name="Han X.H."/>
            <person name="Huang E.J."/>
            <person name="Li L.F."/>
            <person name="Wei W."/>
            <person name="Gao Y.C."/>
            <person name="Liu J.Z."/>
            <person name="Shao H.Z."/>
            <person name="Wang X."/>
            <person name="Wang C.C."/>
            <person name="Yang T.C."/>
            <person name="Huo Q.B."/>
            <person name="Li W."/>
            <person name="Chen H.Y."/>
            <person name="Chen S.E."/>
            <person name="Zhou L.G."/>
            <person name="Ni X.B."/>
            <person name="Tian J.H."/>
            <person name="Sheng Y."/>
            <person name="Liu T."/>
            <person name="Pan Y.S."/>
            <person name="Xia L.Y."/>
            <person name="Li J."/>
            <person name="Zhao F."/>
            <person name="Cao W.C."/>
        </authorList>
    </citation>
    <scope>NUCLEOTIDE SEQUENCE</scope>
    <source>
        <strain evidence="1">Rsan-2018</strain>
    </source>
</reference>